<proteinExistence type="predicted"/>
<organism evidence="1">
    <name type="scientific">Thermofilum pendens</name>
    <dbReference type="NCBI Taxonomy" id="2269"/>
    <lineage>
        <taxon>Archaea</taxon>
        <taxon>Thermoproteota</taxon>
        <taxon>Thermoprotei</taxon>
        <taxon>Thermofilales</taxon>
        <taxon>Thermofilaceae</taxon>
        <taxon>Thermofilum</taxon>
    </lineage>
</organism>
<protein>
    <submittedName>
        <fullName evidence="1">Uncharacterized protein</fullName>
    </submittedName>
</protein>
<dbReference type="EMBL" id="DTBQ01000067">
    <property type="protein sequence ID" value="HGM46573.1"/>
    <property type="molecule type" value="Genomic_DNA"/>
</dbReference>
<reference evidence="1" key="1">
    <citation type="journal article" date="2020" name="mSystems">
        <title>Genome- and Community-Level Interaction Insights into Carbon Utilization and Element Cycling Functions of Hydrothermarchaeota in Hydrothermal Sediment.</title>
        <authorList>
            <person name="Zhou Z."/>
            <person name="Liu Y."/>
            <person name="Xu W."/>
            <person name="Pan J."/>
            <person name="Luo Z.H."/>
            <person name="Li M."/>
        </authorList>
    </citation>
    <scope>NUCLEOTIDE SEQUENCE</scope>
    <source>
        <strain evidence="1">SpSt-649</strain>
    </source>
</reference>
<gene>
    <name evidence="1" type="ORF">ENU21_02310</name>
</gene>
<dbReference type="AlphaFoldDB" id="A0A7C4D4J6"/>
<evidence type="ECO:0000313" key="1">
    <source>
        <dbReference type="EMBL" id="HGM46573.1"/>
    </source>
</evidence>
<comment type="caution">
    <text evidence="1">The sequence shown here is derived from an EMBL/GenBank/DDBJ whole genome shotgun (WGS) entry which is preliminary data.</text>
</comment>
<sequence>MKCFSLELKRKDPTPLDVKLTTSAFLVKNGEIVKLTGISREFQEADIIDFEREIGSVVGITYNDVVHGEASVKVEDIELHPRARVVKVLEVEERLTRRKTRYFIAVEVLESGERVIYSSHRAVKSSSELQALSKHLGVREKALKVLANQI</sequence>
<name>A0A7C4D4J6_THEPE</name>
<accession>A0A7C4D4J6</accession>